<dbReference type="GO" id="GO:0048046">
    <property type="term" value="C:apoplast"/>
    <property type="evidence" value="ECO:0007669"/>
    <property type="project" value="UniProtKB-SubCell"/>
</dbReference>
<keyword evidence="7" id="KW-0812">Transmembrane</keyword>
<dbReference type="OrthoDB" id="1430376at2759"/>
<gene>
    <name evidence="9" type="primary">PMEI6</name>
    <name evidence="9" type="ORF">CR513_60636</name>
</gene>
<keyword evidence="10" id="KW-1185">Reference proteome</keyword>
<evidence type="ECO:0000313" key="10">
    <source>
        <dbReference type="Proteomes" id="UP000257109"/>
    </source>
</evidence>
<evidence type="ECO:0000256" key="6">
    <source>
        <dbReference type="ARBA" id="ARBA00038471"/>
    </source>
</evidence>
<dbReference type="GO" id="GO:0004857">
    <property type="term" value="F:enzyme inhibitor activity"/>
    <property type="evidence" value="ECO:0007669"/>
    <property type="project" value="InterPro"/>
</dbReference>
<feature type="domain" description="Pectinesterase inhibitor" evidence="8">
    <location>
        <begin position="62"/>
        <end position="216"/>
    </location>
</feature>
<organism evidence="9 10">
    <name type="scientific">Mucuna pruriens</name>
    <name type="common">Velvet bean</name>
    <name type="synonym">Dolichos pruriens</name>
    <dbReference type="NCBI Taxonomy" id="157652"/>
    <lineage>
        <taxon>Eukaryota</taxon>
        <taxon>Viridiplantae</taxon>
        <taxon>Streptophyta</taxon>
        <taxon>Embryophyta</taxon>
        <taxon>Tracheophyta</taxon>
        <taxon>Spermatophyta</taxon>
        <taxon>Magnoliopsida</taxon>
        <taxon>eudicotyledons</taxon>
        <taxon>Gunneridae</taxon>
        <taxon>Pentapetalae</taxon>
        <taxon>rosids</taxon>
        <taxon>fabids</taxon>
        <taxon>Fabales</taxon>
        <taxon>Fabaceae</taxon>
        <taxon>Papilionoideae</taxon>
        <taxon>50 kb inversion clade</taxon>
        <taxon>NPAAA clade</taxon>
        <taxon>indigoferoid/millettioid clade</taxon>
        <taxon>Phaseoleae</taxon>
        <taxon>Mucuna</taxon>
    </lineage>
</organism>
<comment type="subcellular location">
    <subcellularLocation>
        <location evidence="1">Secreted</location>
        <location evidence="1">Extracellular space</location>
        <location evidence="1">Apoplast</location>
    </subcellularLocation>
</comment>
<evidence type="ECO:0000256" key="7">
    <source>
        <dbReference type="SAM" id="Phobius"/>
    </source>
</evidence>
<dbReference type="AlphaFoldDB" id="A0A371E554"/>
<reference evidence="9" key="1">
    <citation type="submission" date="2018-05" db="EMBL/GenBank/DDBJ databases">
        <title>Draft genome of Mucuna pruriens seed.</title>
        <authorList>
            <person name="Nnadi N.E."/>
            <person name="Vos R."/>
            <person name="Hasami M.H."/>
            <person name="Devisetty U.K."/>
            <person name="Aguiy J.C."/>
        </authorList>
    </citation>
    <scope>NUCLEOTIDE SEQUENCE [LARGE SCALE GENOMIC DNA]</scope>
    <source>
        <strain evidence="9">JCA_2017</strain>
    </source>
</reference>
<keyword evidence="3" id="KW-0964">Secreted</keyword>
<feature type="transmembrane region" description="Helical" evidence="7">
    <location>
        <begin position="40"/>
        <end position="60"/>
    </location>
</feature>
<keyword evidence="4" id="KW-0732">Signal</keyword>
<evidence type="ECO:0000256" key="3">
    <source>
        <dbReference type="ARBA" id="ARBA00022525"/>
    </source>
</evidence>
<keyword evidence="5" id="KW-1015">Disulfide bond</keyword>
<protein>
    <submittedName>
        <fullName evidence="9">Pectinesterase inhibitor 6</fullName>
    </submittedName>
</protein>
<dbReference type="Pfam" id="PF04043">
    <property type="entry name" value="PMEI"/>
    <property type="match status" value="1"/>
</dbReference>
<keyword evidence="7" id="KW-0472">Membrane</keyword>
<evidence type="ECO:0000256" key="5">
    <source>
        <dbReference type="ARBA" id="ARBA00023157"/>
    </source>
</evidence>
<dbReference type="Gene3D" id="1.20.140.40">
    <property type="entry name" value="Invertase/pectin methylesterase inhibitor family protein"/>
    <property type="match status" value="1"/>
</dbReference>
<dbReference type="NCBIfam" id="TIGR01614">
    <property type="entry name" value="PME_inhib"/>
    <property type="match status" value="1"/>
</dbReference>
<keyword evidence="2" id="KW-0052">Apoplast</keyword>
<dbReference type="InterPro" id="IPR006501">
    <property type="entry name" value="Pectinesterase_inhib_dom"/>
</dbReference>
<dbReference type="PANTHER" id="PTHR31080:SF158">
    <property type="entry name" value="PLANT INVERTASE_PECTIN METHYLESTERASE INHIBITOR SUPERFAMILY PROTEIN"/>
    <property type="match status" value="1"/>
</dbReference>
<dbReference type="CDD" id="cd15798">
    <property type="entry name" value="PMEI-like_3"/>
    <property type="match status" value="1"/>
</dbReference>
<evidence type="ECO:0000259" key="8">
    <source>
        <dbReference type="SMART" id="SM00856"/>
    </source>
</evidence>
<dbReference type="SMART" id="SM00856">
    <property type="entry name" value="PMEI"/>
    <property type="match status" value="1"/>
</dbReference>
<evidence type="ECO:0000256" key="2">
    <source>
        <dbReference type="ARBA" id="ARBA00022523"/>
    </source>
</evidence>
<dbReference type="EMBL" id="QJKJ01016315">
    <property type="protein sequence ID" value="RDX61159.1"/>
    <property type="molecule type" value="Genomic_DNA"/>
</dbReference>
<dbReference type="STRING" id="157652.A0A371E554"/>
<feature type="non-terminal residue" evidence="9">
    <location>
        <position position="1"/>
    </location>
</feature>
<comment type="caution">
    <text evidence="9">The sequence shown here is derived from an EMBL/GenBank/DDBJ whole genome shotgun (WGS) entry which is preliminary data.</text>
</comment>
<name>A0A371E554_MUCPR</name>
<proteinExistence type="inferred from homology"/>
<dbReference type="InterPro" id="IPR051955">
    <property type="entry name" value="PME_Inhibitor"/>
</dbReference>
<dbReference type="FunFam" id="1.20.140.40:FF:000006">
    <property type="entry name" value="Pectinesterase inhibitor 3"/>
    <property type="match status" value="1"/>
</dbReference>
<evidence type="ECO:0000256" key="4">
    <source>
        <dbReference type="ARBA" id="ARBA00022729"/>
    </source>
</evidence>
<keyword evidence="7" id="KW-1133">Transmembrane helix</keyword>
<dbReference type="PANTHER" id="PTHR31080">
    <property type="entry name" value="PECTINESTERASE INHIBITOR-LIKE"/>
    <property type="match status" value="1"/>
</dbReference>
<dbReference type="SUPFAM" id="SSF101148">
    <property type="entry name" value="Plant invertase/pectin methylesterase inhibitor"/>
    <property type="match status" value="1"/>
</dbReference>
<sequence length="231" mass="25724">WTHSSLAYAQTSRRCNKVRHETNNAFKLPSKLRMIIISRLTLLLAFIFLSFIANTGQLVFAKGRDNVRDACRVTRYPDFCVRSLAPFSNSAGKSPSKWARAGVSVTIGEVKNVKAYLANLKRHGRIRGRNRVALSDCVESFADALDELHKSLGVLRRLSRSTFGSQMGDLNTWISAALTNEDTCLNGFQGEKERKIKLLQNRVLKVYYITSNALALVNKLTTTGLGSISDP</sequence>
<dbReference type="Proteomes" id="UP000257109">
    <property type="component" value="Unassembled WGS sequence"/>
</dbReference>
<accession>A0A371E554</accession>
<comment type="similarity">
    <text evidence="6">Belongs to the PMEI family.</text>
</comment>
<dbReference type="InterPro" id="IPR035513">
    <property type="entry name" value="Invertase/methylesterase_inhib"/>
</dbReference>
<evidence type="ECO:0000256" key="1">
    <source>
        <dbReference type="ARBA" id="ARBA00004271"/>
    </source>
</evidence>
<feature type="non-terminal residue" evidence="9">
    <location>
        <position position="231"/>
    </location>
</feature>
<evidence type="ECO:0000313" key="9">
    <source>
        <dbReference type="EMBL" id="RDX61159.1"/>
    </source>
</evidence>